<evidence type="ECO:0000256" key="7">
    <source>
        <dbReference type="ARBA" id="ARBA00022840"/>
    </source>
</evidence>
<reference evidence="10 11" key="1">
    <citation type="submission" date="2012-06" db="EMBL/GenBank/DDBJ databases">
        <title>Complete genome sequence of Corynebacterium terpenotabidum Y-11 (=DSM 44721).</title>
        <authorList>
            <person name="Ruckert C."/>
            <person name="Albersmeier A."/>
            <person name="Al-Dilaimi A."/>
            <person name="Szczepanowski R."/>
            <person name="Kalinowski J."/>
        </authorList>
    </citation>
    <scope>NUCLEOTIDE SEQUENCE [LARGE SCALE GENOMIC DNA]</scope>
    <source>
        <strain evidence="10 11">Y-11</strain>
    </source>
</reference>
<keyword evidence="7" id="KW-0067">ATP-binding</keyword>
<dbReference type="NCBIfam" id="TIGR01498">
    <property type="entry name" value="folK"/>
    <property type="match status" value="1"/>
</dbReference>
<keyword evidence="4" id="KW-0808">Transferase</keyword>
<dbReference type="CDD" id="cd00483">
    <property type="entry name" value="HPPK"/>
    <property type="match status" value="1"/>
</dbReference>
<keyword evidence="11" id="KW-1185">Reference proteome</keyword>
<evidence type="ECO:0000256" key="5">
    <source>
        <dbReference type="ARBA" id="ARBA00022741"/>
    </source>
</evidence>
<keyword evidence="5" id="KW-0547">Nucleotide-binding</keyword>
<comment type="catalytic activity">
    <reaction evidence="1">
        <text>6-hydroxymethyl-7,8-dihydropterin + ATP = (7,8-dihydropterin-6-yl)methyl diphosphate + AMP + H(+)</text>
        <dbReference type="Rhea" id="RHEA:11412"/>
        <dbReference type="ChEBI" id="CHEBI:15378"/>
        <dbReference type="ChEBI" id="CHEBI:30616"/>
        <dbReference type="ChEBI" id="CHEBI:44841"/>
        <dbReference type="ChEBI" id="CHEBI:72950"/>
        <dbReference type="ChEBI" id="CHEBI:456215"/>
        <dbReference type="EC" id="2.7.6.3"/>
    </reaction>
</comment>
<dbReference type="RefSeq" id="WP_020440413.1">
    <property type="nucleotide sequence ID" value="NC_021663.1"/>
</dbReference>
<name>S4XHC5_9CORY</name>
<dbReference type="Proteomes" id="UP000014809">
    <property type="component" value="Chromosome"/>
</dbReference>
<feature type="domain" description="7,8-dihydro-6-hydroxymethylpterin-pyrophosphokinase" evidence="9">
    <location>
        <begin position="94"/>
        <end position="105"/>
    </location>
</feature>
<dbReference type="AlphaFoldDB" id="S4XHC5"/>
<evidence type="ECO:0000256" key="3">
    <source>
        <dbReference type="ARBA" id="ARBA00013253"/>
    </source>
</evidence>
<dbReference type="HOGENOM" id="CLU_097916_0_0_11"/>
<organism evidence="10 11">
    <name type="scientific">Corynebacterium terpenotabidum Y-11</name>
    <dbReference type="NCBI Taxonomy" id="1200352"/>
    <lineage>
        <taxon>Bacteria</taxon>
        <taxon>Bacillati</taxon>
        <taxon>Actinomycetota</taxon>
        <taxon>Actinomycetes</taxon>
        <taxon>Mycobacteriales</taxon>
        <taxon>Corynebacteriaceae</taxon>
        <taxon>Corynebacterium</taxon>
    </lineage>
</organism>
<keyword evidence="6 10" id="KW-0418">Kinase</keyword>
<evidence type="ECO:0000256" key="6">
    <source>
        <dbReference type="ARBA" id="ARBA00022777"/>
    </source>
</evidence>
<dbReference type="STRING" id="1200352.A606_01965"/>
<evidence type="ECO:0000256" key="2">
    <source>
        <dbReference type="ARBA" id="ARBA00005051"/>
    </source>
</evidence>
<dbReference type="EMBL" id="CP003696">
    <property type="protein sequence ID" value="AGP30048.1"/>
    <property type="molecule type" value="Genomic_DNA"/>
</dbReference>
<dbReference type="InterPro" id="IPR035907">
    <property type="entry name" value="Hppk_sf"/>
</dbReference>
<dbReference type="SUPFAM" id="SSF55083">
    <property type="entry name" value="6-hydroxymethyl-7,8-dihydropterin pyrophosphokinase, HPPK"/>
    <property type="match status" value="1"/>
</dbReference>
<evidence type="ECO:0000256" key="4">
    <source>
        <dbReference type="ARBA" id="ARBA00022679"/>
    </source>
</evidence>
<evidence type="ECO:0000313" key="10">
    <source>
        <dbReference type="EMBL" id="AGP30048.1"/>
    </source>
</evidence>
<evidence type="ECO:0000256" key="8">
    <source>
        <dbReference type="ARBA" id="ARBA00022909"/>
    </source>
</evidence>
<dbReference type="PANTHER" id="PTHR43071:SF1">
    <property type="entry name" value="2-AMINO-4-HYDROXY-6-HYDROXYMETHYLDIHYDROPTERIDINE PYROPHOSPHOKINASE"/>
    <property type="match status" value="1"/>
</dbReference>
<dbReference type="GO" id="GO:0016301">
    <property type="term" value="F:kinase activity"/>
    <property type="evidence" value="ECO:0007669"/>
    <property type="project" value="UniProtKB-KW"/>
</dbReference>
<keyword evidence="8" id="KW-0289">Folate biosynthesis</keyword>
<evidence type="ECO:0000256" key="1">
    <source>
        <dbReference type="ARBA" id="ARBA00000198"/>
    </source>
</evidence>
<gene>
    <name evidence="10" type="ORF">A606_01965</name>
</gene>
<accession>S4XHC5</accession>
<comment type="pathway">
    <text evidence="2">Cofactor biosynthesis; tetrahydrofolate biosynthesis; 2-amino-4-hydroxy-6-hydroxymethyl-7,8-dihydropteridine diphosphate from 7,8-dihydroneopterin triphosphate: step 4/4.</text>
</comment>
<sequence>MKAVLAFGANLPGDLGDPAAQITRAAANLAGTDGITVTAASAMYATDPWGVTDQDEFRNSVLCLDVDDARFSPLDLLHRCQEEERAARRVRDRHWGPRTLDVDVVRLADAAGVELTSDGRWGEELIVPHPWAHARAFVLVPWQDAEPAATLGSVAVADLIAACPAGEVAGVRALPDVAWAP</sequence>
<dbReference type="EC" id="2.7.6.3" evidence="3"/>
<dbReference type="GO" id="GO:0003848">
    <property type="term" value="F:2-amino-4-hydroxy-6-hydroxymethyldihydropteridine diphosphokinase activity"/>
    <property type="evidence" value="ECO:0007669"/>
    <property type="project" value="UniProtKB-EC"/>
</dbReference>
<evidence type="ECO:0000259" key="9">
    <source>
        <dbReference type="PROSITE" id="PS00794"/>
    </source>
</evidence>
<dbReference type="Pfam" id="PF01288">
    <property type="entry name" value="HPPK"/>
    <property type="match status" value="1"/>
</dbReference>
<evidence type="ECO:0000313" key="11">
    <source>
        <dbReference type="Proteomes" id="UP000014809"/>
    </source>
</evidence>
<proteinExistence type="predicted"/>
<dbReference type="OrthoDB" id="9808041at2"/>
<protein>
    <recommendedName>
        <fullName evidence="3">2-amino-4-hydroxy-6-hydroxymethyldihydropteridine diphosphokinase</fullName>
        <ecNumber evidence="3">2.7.6.3</ecNumber>
    </recommendedName>
</protein>
<dbReference type="UniPathway" id="UPA00077">
    <property type="reaction ID" value="UER00155"/>
</dbReference>
<dbReference type="GO" id="GO:0046654">
    <property type="term" value="P:tetrahydrofolate biosynthetic process"/>
    <property type="evidence" value="ECO:0007669"/>
    <property type="project" value="UniProtKB-UniPathway"/>
</dbReference>
<dbReference type="PROSITE" id="PS00794">
    <property type="entry name" value="HPPK"/>
    <property type="match status" value="1"/>
</dbReference>
<dbReference type="PATRIC" id="fig|1200352.3.peg.399"/>
<dbReference type="GO" id="GO:0005524">
    <property type="term" value="F:ATP binding"/>
    <property type="evidence" value="ECO:0007669"/>
    <property type="project" value="UniProtKB-KW"/>
</dbReference>
<dbReference type="Gene3D" id="3.30.70.560">
    <property type="entry name" value="7,8-Dihydro-6-hydroxymethylpterin-pyrophosphokinase HPPK"/>
    <property type="match status" value="1"/>
</dbReference>
<dbReference type="InterPro" id="IPR000550">
    <property type="entry name" value="Hppk"/>
</dbReference>
<dbReference type="eggNOG" id="COG0801">
    <property type="taxonomic scope" value="Bacteria"/>
</dbReference>
<dbReference type="PANTHER" id="PTHR43071">
    <property type="entry name" value="2-AMINO-4-HYDROXY-6-HYDROXYMETHYLDIHYDROPTERIDINE PYROPHOSPHOKINASE"/>
    <property type="match status" value="1"/>
</dbReference>
<dbReference type="GO" id="GO:0046656">
    <property type="term" value="P:folic acid biosynthetic process"/>
    <property type="evidence" value="ECO:0007669"/>
    <property type="project" value="UniProtKB-KW"/>
</dbReference>
<dbReference type="KEGG" id="cter:A606_01965"/>